<proteinExistence type="predicted"/>
<dbReference type="GO" id="GO:0007264">
    <property type="term" value="P:small GTPase-mediated signal transduction"/>
    <property type="evidence" value="ECO:0007669"/>
    <property type="project" value="InterPro"/>
</dbReference>
<dbReference type="GO" id="GO:0005085">
    <property type="term" value="F:guanyl-nucleotide exchange factor activity"/>
    <property type="evidence" value="ECO:0007669"/>
    <property type="project" value="InterPro"/>
</dbReference>
<evidence type="ECO:0000313" key="2">
    <source>
        <dbReference type="Proteomes" id="UP000004810"/>
    </source>
</evidence>
<reference evidence="2" key="1">
    <citation type="submission" date="2012-08" db="EMBL/GenBank/DDBJ databases">
        <title>The Genome Sequence of Wuchereria bancrofti.</title>
        <authorList>
            <person name="Nutman T.B."/>
            <person name="Fink D.L."/>
            <person name="Russ C."/>
            <person name="Young S."/>
            <person name="Zeng Q."/>
            <person name="Koehrsen M."/>
            <person name="Alvarado L."/>
            <person name="Berlin A."/>
            <person name="Chapman S.B."/>
            <person name="Chen Z."/>
            <person name="Freedman E."/>
            <person name="Gellesch M."/>
            <person name="Goldberg J."/>
            <person name="Griggs A."/>
            <person name="Gujja S."/>
            <person name="Heilman E.R."/>
            <person name="Heiman D."/>
            <person name="Hepburn T."/>
            <person name="Howarth C."/>
            <person name="Jen D."/>
            <person name="Larson L."/>
            <person name="Lewis B."/>
            <person name="Mehta T."/>
            <person name="Park D."/>
            <person name="Pearson M."/>
            <person name="Roberts A."/>
            <person name="Saif S."/>
            <person name="Shea T."/>
            <person name="Shenoy N."/>
            <person name="Sisk P."/>
            <person name="Stolte C."/>
            <person name="Sykes S."/>
            <person name="Walk T."/>
            <person name="White J."/>
            <person name="Yandava C."/>
            <person name="Haas B."/>
            <person name="Henn M.R."/>
            <person name="Nusbaum C."/>
            <person name="Birren B."/>
        </authorList>
    </citation>
    <scope>NUCLEOTIDE SEQUENCE [LARGE SCALE GENOMIC DNA]</scope>
    <source>
        <strain evidence="2">NA</strain>
    </source>
</reference>
<protein>
    <submittedName>
        <fullName evidence="1">Uncharacterized protein</fullName>
    </submittedName>
</protein>
<dbReference type="AlphaFoldDB" id="J9EME5"/>
<evidence type="ECO:0000313" key="1">
    <source>
        <dbReference type="EMBL" id="EJW76499.1"/>
    </source>
</evidence>
<sequence length="340" mass="39115">MALSTLGTVIGITDKIAAAGQNHLLRTFVIYYFQSTVVKSKLNPDDETVHSALCKHITSHISYIEADNGSLALVFRQLWFLLVVVAKSMVLWLLDIGLYKVPRENRFSRELLFRIEQLIDKVVLLIIAKHREIPQECQLANSAVAYFLRYCFSFLNRGSVFSWIHRTIENMDESCSRTMLDYKLEFLQIISSHEHWIPLCLPLICDVSGNIFRKNSSPSTDKVVFTCIAYPKTHETRERGASFLYSPYLQSRILIPAVCLPIYFRNFFHLRQTVEMGMITVVTVDVRRNSSCPLHIADITFQICLEVDIDQIIPFLPITLNRLFTLLTYSFTDEMALSTL</sequence>
<dbReference type="PANTHER" id="PTHR23317:SF26">
    <property type="entry name" value="ZIZIMIN, ISOFORM K"/>
    <property type="match status" value="1"/>
</dbReference>
<dbReference type="EMBL" id="ADBV01008990">
    <property type="protein sequence ID" value="EJW76499.1"/>
    <property type="molecule type" value="Genomic_DNA"/>
</dbReference>
<name>J9EME5_WUCBA</name>
<dbReference type="PANTHER" id="PTHR23317">
    <property type="entry name" value="DEDICATOR OF CYTOKINESIS DOCK"/>
    <property type="match status" value="1"/>
</dbReference>
<gene>
    <name evidence="1" type="ORF">WUBG_12592</name>
</gene>
<accession>J9EME5</accession>
<dbReference type="Proteomes" id="UP000004810">
    <property type="component" value="Unassembled WGS sequence"/>
</dbReference>
<organism evidence="1 2">
    <name type="scientific">Wuchereria bancrofti</name>
    <dbReference type="NCBI Taxonomy" id="6293"/>
    <lineage>
        <taxon>Eukaryota</taxon>
        <taxon>Metazoa</taxon>
        <taxon>Ecdysozoa</taxon>
        <taxon>Nematoda</taxon>
        <taxon>Chromadorea</taxon>
        <taxon>Rhabditida</taxon>
        <taxon>Spirurina</taxon>
        <taxon>Spiruromorpha</taxon>
        <taxon>Filarioidea</taxon>
        <taxon>Onchocercidae</taxon>
        <taxon>Wuchereria</taxon>
    </lineage>
</organism>
<dbReference type="InterPro" id="IPR026791">
    <property type="entry name" value="DOCK"/>
</dbReference>
<comment type="caution">
    <text evidence="1">The sequence shown here is derived from an EMBL/GenBank/DDBJ whole genome shotgun (WGS) entry which is preliminary data.</text>
</comment>
<feature type="non-terminal residue" evidence="1">
    <location>
        <position position="340"/>
    </location>
</feature>